<name>A0A8B9KNP6_ASTMX</name>
<dbReference type="Pfam" id="PF13646">
    <property type="entry name" value="HEAT_2"/>
    <property type="match status" value="1"/>
</dbReference>
<feature type="domain" description="Integrator complex subunit 4/Protein SIEL C-terminal Ig-like" evidence="4">
    <location>
        <begin position="699"/>
        <end position="839"/>
    </location>
</feature>
<dbReference type="GO" id="GO:0032039">
    <property type="term" value="C:integrator complex"/>
    <property type="evidence" value="ECO:0007669"/>
    <property type="project" value="TreeGrafter"/>
</dbReference>
<dbReference type="PANTHER" id="PTHR20938">
    <property type="entry name" value="INTEGRATOR COMPLEX SUBUNIT 4"/>
    <property type="match status" value="1"/>
</dbReference>
<dbReference type="Ensembl" id="ENSAMXT00005043819.1">
    <property type="protein sequence ID" value="ENSAMXP00005040241.1"/>
    <property type="gene ID" value="ENSAMXG00005018735.1"/>
</dbReference>
<evidence type="ECO:0000313" key="6">
    <source>
        <dbReference type="Proteomes" id="UP000694621"/>
    </source>
</evidence>
<accession>A0A8B9KNP6</accession>
<evidence type="ECO:0000259" key="3">
    <source>
        <dbReference type="Pfam" id="PF24493"/>
    </source>
</evidence>
<organism evidence="5 6">
    <name type="scientific">Astyanax mexicanus</name>
    <name type="common">Blind cave fish</name>
    <name type="synonym">Astyanax fasciatus mexicanus</name>
    <dbReference type="NCBI Taxonomy" id="7994"/>
    <lineage>
        <taxon>Eukaryota</taxon>
        <taxon>Metazoa</taxon>
        <taxon>Chordata</taxon>
        <taxon>Craniata</taxon>
        <taxon>Vertebrata</taxon>
        <taxon>Euteleostomi</taxon>
        <taxon>Actinopterygii</taxon>
        <taxon>Neopterygii</taxon>
        <taxon>Teleostei</taxon>
        <taxon>Ostariophysi</taxon>
        <taxon>Characiformes</taxon>
        <taxon>Characoidei</taxon>
        <taxon>Acestrorhamphidae</taxon>
        <taxon>Acestrorhamphinae</taxon>
        <taxon>Astyanax</taxon>
    </lineage>
</organism>
<sequence length="842" mass="94644">IAAHMLLGGKNYTKQQPLEEVPAKKLRLTKPSKSAALHIDLCKATNPTDALQYLLSFARKPVEAESVEGVVRILLEHYYKEIDNSVRLKIASLLGLLSKTPGFSPDCIVDDLLMIELIMCCICPQLQLHERGMKLQQTAYSQACKLLNDDYEQVRSAAVQMVWVLSQLYPESIVPIPSSNEEIRLIDDSFGKICHMVSDGSWVVRVQAAKLLGSMQQVSPHFLEQTLDKKLMSDLRSNNGVLWVRFKYEFLLMFLCGCFPAEVRIAAVEALCCLAQASPSFAEKCLDFLVDMFNDEIEEVRLQSIHALRQISTHITLREDQLDTVLAVLEDSSRDIREALHELLCYTNVSTKDCIQLALLELLKNLTKYPTDRNSVWKCLKFLGLRHPTLVLPIVPELLSTHPYFDTPEPDMDDPAYIAVLVLVFNAAKSCPTMPALFSDHTFRHYAYLRDSLSHLVPHLRLPGRKQAAVLGSELSGVGSGSLESAQQFLQDSLARVSTLQNLDSPGAQDLLDFTIRDLQRLGELQKELAGSADFCATYLRCQLLLMKALQEKLWNMAVPLCLKQNAMASTAAQQILEETYKLEYLYSGLETRQVATVHNVRLQAKALQLILTARTKRGVESVLALCEKFLQEVESFQRLFMTELPHFQDSFVEKLLELMPRLVSCKPLDLVKILLTTLRQSRFIHLRLPEQIHRALATIIEPTGESDNPLRFTTGLVVALDIDATLEHVQDPQTTVKVQVLYPDGQSHIIHPKPGDFRTPGPGRVRLITQVYLSHSAWTEPCQIEVRLLLAYSSSSSKLATPKPAWNESTEGLPTSESCIEGTINLSKPVKVFIMPKPARR</sequence>
<dbReference type="FunFam" id="1.25.10.10:FF:000118">
    <property type="entry name" value="Integrator complex subunit 4"/>
    <property type="match status" value="1"/>
</dbReference>
<proteinExistence type="predicted"/>
<dbReference type="PANTHER" id="PTHR20938:SF0">
    <property type="entry name" value="INTEGRATOR COMPLEX SUBUNIT 4"/>
    <property type="match status" value="1"/>
</dbReference>
<evidence type="ECO:0000259" key="4">
    <source>
        <dbReference type="Pfam" id="PF25458"/>
    </source>
</evidence>
<evidence type="ECO:0000256" key="1">
    <source>
        <dbReference type="ARBA" id="ARBA00004123"/>
    </source>
</evidence>
<dbReference type="Gene3D" id="1.25.10.10">
    <property type="entry name" value="Leucine-rich Repeat Variant"/>
    <property type="match status" value="1"/>
</dbReference>
<comment type="subcellular location">
    <subcellularLocation>
        <location evidence="1">Nucleus</location>
    </subcellularLocation>
</comment>
<keyword evidence="2" id="KW-0539">Nucleus</keyword>
<dbReference type="Pfam" id="PF25458">
    <property type="entry name" value="INTS4_C"/>
    <property type="match status" value="1"/>
</dbReference>
<dbReference type="AlphaFoldDB" id="A0A8B9KNP6"/>
<dbReference type="Proteomes" id="UP000694621">
    <property type="component" value="Unplaced"/>
</dbReference>
<reference evidence="5" key="1">
    <citation type="submission" date="2025-08" db="UniProtKB">
        <authorList>
            <consortium name="Ensembl"/>
        </authorList>
    </citation>
    <scope>IDENTIFICATION</scope>
</reference>
<dbReference type="InterPro" id="IPR016024">
    <property type="entry name" value="ARM-type_fold"/>
</dbReference>
<evidence type="ECO:0000313" key="5">
    <source>
        <dbReference type="Ensembl" id="ENSAMXP00005040241.1"/>
    </source>
</evidence>
<feature type="domain" description="INTS4 8 helical bundle" evidence="3">
    <location>
        <begin position="487"/>
        <end position="690"/>
    </location>
</feature>
<protein>
    <submittedName>
        <fullName evidence="5">Integrator complex subunit 4</fullName>
    </submittedName>
</protein>
<dbReference type="InterPro" id="IPR011989">
    <property type="entry name" value="ARM-like"/>
</dbReference>
<dbReference type="InterPro" id="IPR056235">
    <property type="entry name" value="INTS4_8HBD"/>
</dbReference>
<dbReference type="SUPFAM" id="SSF48371">
    <property type="entry name" value="ARM repeat"/>
    <property type="match status" value="1"/>
</dbReference>
<dbReference type="Pfam" id="PF24493">
    <property type="entry name" value="INTS4_8HBD"/>
    <property type="match status" value="1"/>
</dbReference>
<dbReference type="InterPro" id="IPR057412">
    <property type="entry name" value="INTS4_C"/>
</dbReference>
<evidence type="ECO:0000256" key="2">
    <source>
        <dbReference type="ARBA" id="ARBA00023242"/>
    </source>
</evidence>
<dbReference type="GO" id="GO:0016180">
    <property type="term" value="P:snRNA processing"/>
    <property type="evidence" value="ECO:0007669"/>
    <property type="project" value="TreeGrafter"/>
</dbReference>